<dbReference type="Gene3D" id="1.20.1070.10">
    <property type="entry name" value="Rhodopsin 7-helix transmembrane proteins"/>
    <property type="match status" value="1"/>
</dbReference>
<dbReference type="Pfam" id="PF00001">
    <property type="entry name" value="7tm_1"/>
    <property type="match status" value="1"/>
</dbReference>
<dbReference type="GO" id="GO:0045202">
    <property type="term" value="C:synapse"/>
    <property type="evidence" value="ECO:0007669"/>
    <property type="project" value="GOC"/>
</dbReference>
<feature type="transmembrane region" description="Helical" evidence="17">
    <location>
        <begin position="56"/>
        <end position="78"/>
    </location>
</feature>
<dbReference type="GO" id="GO:0071886">
    <property type="term" value="F:1-(4-iodo-2,5-dimethoxyphenyl)propan-2-amine binding"/>
    <property type="evidence" value="ECO:0007669"/>
    <property type="project" value="Ensembl"/>
</dbReference>
<evidence type="ECO:0000256" key="8">
    <source>
        <dbReference type="ARBA" id="ARBA00023040"/>
    </source>
</evidence>
<feature type="transmembrane region" description="Helical" evidence="17">
    <location>
        <begin position="354"/>
        <end position="373"/>
    </location>
</feature>
<dbReference type="PROSITE" id="PS50262">
    <property type="entry name" value="G_PROTEIN_RECEP_F1_2"/>
    <property type="match status" value="1"/>
</dbReference>
<dbReference type="PRINTS" id="PR00237">
    <property type="entry name" value="GPCRRHODOPSN"/>
</dbReference>
<dbReference type="GO" id="GO:0001587">
    <property type="term" value="F:Gq/11-coupled serotonin receptor activity"/>
    <property type="evidence" value="ECO:0007669"/>
    <property type="project" value="Ensembl"/>
</dbReference>
<dbReference type="Ensembl" id="ENSSVLT00005026609.1">
    <property type="protein sequence ID" value="ENSSVLP00005023937.1"/>
    <property type="gene ID" value="ENSSVLG00005018984.1"/>
</dbReference>
<evidence type="ECO:0000256" key="4">
    <source>
        <dbReference type="ARBA" id="ARBA00022610"/>
    </source>
</evidence>
<dbReference type="PRINTS" id="PR00517">
    <property type="entry name" value="5HT2CRECEPTR"/>
</dbReference>
<dbReference type="GO" id="GO:0010513">
    <property type="term" value="P:positive regulation of phosphatidylinositol biosynthetic process"/>
    <property type="evidence" value="ECO:0007669"/>
    <property type="project" value="Ensembl"/>
</dbReference>
<dbReference type="GO" id="GO:0031644">
    <property type="term" value="P:regulation of nervous system process"/>
    <property type="evidence" value="ECO:0007669"/>
    <property type="project" value="Ensembl"/>
</dbReference>
<dbReference type="GO" id="GO:0007208">
    <property type="term" value="P:phospholipase C-activating serotonin receptor signaling pathway"/>
    <property type="evidence" value="ECO:0007669"/>
    <property type="project" value="Ensembl"/>
</dbReference>
<dbReference type="GO" id="GO:0005886">
    <property type="term" value="C:plasma membrane"/>
    <property type="evidence" value="ECO:0007669"/>
    <property type="project" value="UniProtKB-SubCell"/>
</dbReference>
<keyword evidence="11 15" id="KW-0675">Receptor</keyword>
<dbReference type="PANTHER" id="PTHR24247:SF32">
    <property type="entry name" value="5-HYDROXYTRYPTAMINE RECEPTOR 2C"/>
    <property type="match status" value="1"/>
</dbReference>
<evidence type="ECO:0000256" key="16">
    <source>
        <dbReference type="SAM" id="MobiDB-lite"/>
    </source>
</evidence>
<feature type="transmembrane region" description="Helical" evidence="17">
    <location>
        <begin position="90"/>
        <end position="116"/>
    </location>
</feature>
<keyword evidence="20" id="KW-1185">Reference proteome</keyword>
<dbReference type="GO" id="GO:0042802">
    <property type="term" value="F:identical protein binding"/>
    <property type="evidence" value="ECO:0007669"/>
    <property type="project" value="Ensembl"/>
</dbReference>
<evidence type="ECO:0000256" key="2">
    <source>
        <dbReference type="ARBA" id="ARBA00017583"/>
    </source>
</evidence>
<feature type="compositionally biased region" description="Basic residues" evidence="16">
    <location>
        <begin position="288"/>
        <end position="299"/>
    </location>
</feature>
<keyword evidence="7 17" id="KW-1133">Transmembrane helix</keyword>
<dbReference type="CDD" id="cd15305">
    <property type="entry name" value="7tmA_5-HT2C"/>
    <property type="match status" value="1"/>
</dbReference>
<sequence>MVNLRNAVHSFLVHLVGLLVWQFDISVSPVAAIVTDIFNTSDGGRFKFPDGVQNWPALSIVVIIIMTIGGNILVIMAVSMEKKLHNATNYFLMSLAIADMLVGLLVMPLSLLAILYDYVWPLPRYLCPVWISLDVLFSTASIMHLCAISLDRYVAIRNPIEHSRFNSRTKAIMKIAIVWAISIGVSVPIPVIGLRDEDKVFVNNTTCVLNDPNFVLIGSFVAFFIPLTIMVITYCLTIYVLRRQAQMLLQGHTEEELAGISLNLLKCCTRNTAEEEHPANPNPDANVVRRRKKKERRPRGTMQAINNERKASKVLGIVFFVFLIMWCPFFITNILSVLCGKACNQKLMEKLLNVFVWIGYVCSGINPLVYTLFNKVYRRAFSNYLRCNYKADKKPPVRQIPRVAATALSGRELNVNIYRHTNEPAVRKANDSEPGIEMQVENLELPENPSNVVSERISSV</sequence>
<name>A0A8D2DE98_SCIVU</name>
<dbReference type="PROSITE" id="PS00237">
    <property type="entry name" value="G_PROTEIN_RECEP_F1_1"/>
    <property type="match status" value="1"/>
</dbReference>
<evidence type="ECO:0000313" key="19">
    <source>
        <dbReference type="Ensembl" id="ENSSVLP00005023937.1"/>
    </source>
</evidence>
<keyword evidence="3" id="KW-1003">Cell membrane</keyword>
<dbReference type="GO" id="GO:0050850">
    <property type="term" value="P:positive regulation of calcium-mediated signaling"/>
    <property type="evidence" value="ECO:0007669"/>
    <property type="project" value="Ensembl"/>
</dbReference>
<evidence type="ECO:0000256" key="13">
    <source>
        <dbReference type="ARBA" id="ARBA00032262"/>
    </source>
</evidence>
<dbReference type="Proteomes" id="UP000694564">
    <property type="component" value="Chromosome X"/>
</dbReference>
<dbReference type="PANTHER" id="PTHR24247">
    <property type="entry name" value="5-HYDROXYTRYPTAMINE RECEPTOR"/>
    <property type="match status" value="1"/>
</dbReference>
<evidence type="ECO:0000256" key="15">
    <source>
        <dbReference type="RuleBase" id="RU000688"/>
    </source>
</evidence>
<evidence type="ECO:0000313" key="20">
    <source>
        <dbReference type="Proteomes" id="UP000694564"/>
    </source>
</evidence>
<evidence type="ECO:0000256" key="10">
    <source>
        <dbReference type="ARBA" id="ARBA00023157"/>
    </source>
</evidence>
<feature type="transmembrane region" description="Helical" evidence="17">
    <location>
        <begin position="214"/>
        <end position="241"/>
    </location>
</feature>
<dbReference type="GO" id="GO:0007210">
    <property type="term" value="P:serotonin receptor signaling pathway"/>
    <property type="evidence" value="ECO:0007669"/>
    <property type="project" value="TreeGrafter"/>
</dbReference>
<dbReference type="GO" id="GO:0043397">
    <property type="term" value="P:regulation of corticotropin-releasing hormone secretion"/>
    <property type="evidence" value="ECO:0007669"/>
    <property type="project" value="Ensembl"/>
</dbReference>
<evidence type="ECO:0000256" key="1">
    <source>
        <dbReference type="ARBA" id="ARBA00004651"/>
    </source>
</evidence>
<dbReference type="InterPro" id="IPR000377">
    <property type="entry name" value="5HT2C_rcpt"/>
</dbReference>
<dbReference type="GO" id="GO:0019934">
    <property type="term" value="P:cGMP-mediated signaling"/>
    <property type="evidence" value="ECO:0007669"/>
    <property type="project" value="Ensembl"/>
</dbReference>
<dbReference type="GO" id="GO:0032098">
    <property type="term" value="P:regulation of appetite"/>
    <property type="evidence" value="ECO:0007669"/>
    <property type="project" value="Ensembl"/>
</dbReference>
<dbReference type="SUPFAM" id="SSF81321">
    <property type="entry name" value="Family A G protein-coupled receptor-like"/>
    <property type="match status" value="1"/>
</dbReference>
<dbReference type="OrthoDB" id="420518at2759"/>
<evidence type="ECO:0000259" key="18">
    <source>
        <dbReference type="PROSITE" id="PS50262"/>
    </source>
</evidence>
<evidence type="ECO:0000256" key="5">
    <source>
        <dbReference type="ARBA" id="ARBA00022692"/>
    </source>
</evidence>
<dbReference type="GO" id="GO:0007187">
    <property type="term" value="P:G protein-coupled receptor signaling pathway, coupled to cyclic nucleotide second messenger"/>
    <property type="evidence" value="ECO:0007669"/>
    <property type="project" value="TreeGrafter"/>
</dbReference>
<proteinExistence type="inferred from homology"/>
<reference evidence="19" key="1">
    <citation type="submission" date="2025-08" db="UniProtKB">
        <authorList>
            <consortium name="Ensembl"/>
        </authorList>
    </citation>
    <scope>IDENTIFICATION</scope>
</reference>
<dbReference type="InterPro" id="IPR000276">
    <property type="entry name" value="GPCR_Rhodpsn"/>
</dbReference>
<dbReference type="GO" id="GO:0030594">
    <property type="term" value="F:neurotransmitter receptor activity"/>
    <property type="evidence" value="ECO:0007669"/>
    <property type="project" value="TreeGrafter"/>
</dbReference>
<dbReference type="GO" id="GO:0098666">
    <property type="term" value="C:G protein-coupled serotonin receptor complex"/>
    <property type="evidence" value="ECO:0007669"/>
    <property type="project" value="Ensembl"/>
</dbReference>
<dbReference type="GO" id="GO:0051378">
    <property type="term" value="F:serotonin binding"/>
    <property type="evidence" value="ECO:0007669"/>
    <property type="project" value="Ensembl"/>
</dbReference>
<comment type="similarity">
    <text evidence="15">Belongs to the G-protein coupled receptor 1 family.</text>
</comment>
<dbReference type="GO" id="GO:0007626">
    <property type="term" value="P:locomotory behavior"/>
    <property type="evidence" value="ECO:0007669"/>
    <property type="project" value="InterPro"/>
</dbReference>
<organism evidence="19 20">
    <name type="scientific">Sciurus vulgaris</name>
    <name type="common">Eurasian red squirrel</name>
    <dbReference type="NCBI Taxonomy" id="55149"/>
    <lineage>
        <taxon>Eukaryota</taxon>
        <taxon>Metazoa</taxon>
        <taxon>Chordata</taxon>
        <taxon>Craniata</taxon>
        <taxon>Vertebrata</taxon>
        <taxon>Euteleostomi</taxon>
        <taxon>Mammalia</taxon>
        <taxon>Eutheria</taxon>
        <taxon>Euarchontoglires</taxon>
        <taxon>Glires</taxon>
        <taxon>Rodentia</taxon>
        <taxon>Sciuromorpha</taxon>
        <taxon>Sciuridae</taxon>
        <taxon>Sciurinae</taxon>
        <taxon>Sciurini</taxon>
        <taxon>Sciurus</taxon>
    </lineage>
</organism>
<dbReference type="GO" id="GO:0051209">
    <property type="term" value="P:release of sequestered calcium ion into cytosol"/>
    <property type="evidence" value="ECO:0007669"/>
    <property type="project" value="Ensembl"/>
</dbReference>
<feature type="region of interest" description="Disordered" evidence="16">
    <location>
        <begin position="274"/>
        <end position="301"/>
    </location>
</feature>
<dbReference type="PRINTS" id="PR01101">
    <property type="entry name" value="5HTRECEPTOR"/>
</dbReference>
<protein>
    <recommendedName>
        <fullName evidence="2">5-hydroxytryptamine receptor 2C</fullName>
    </recommendedName>
    <alternativeName>
        <fullName evidence="13">Serotonin receptor 2C</fullName>
    </alternativeName>
</protein>
<reference evidence="19" key="2">
    <citation type="submission" date="2025-09" db="UniProtKB">
        <authorList>
            <consortium name="Ensembl"/>
        </authorList>
    </citation>
    <scope>IDENTIFICATION</scope>
</reference>
<dbReference type="GO" id="GO:0006874">
    <property type="term" value="P:intracellular calcium ion homeostasis"/>
    <property type="evidence" value="ECO:0007669"/>
    <property type="project" value="Ensembl"/>
</dbReference>
<keyword evidence="12 15" id="KW-0807">Transducer</keyword>
<keyword evidence="6" id="KW-0732">Signal</keyword>
<evidence type="ECO:0000256" key="11">
    <source>
        <dbReference type="ARBA" id="ARBA00023170"/>
    </source>
</evidence>
<keyword evidence="4" id="KW-0085">Behavior</keyword>
<dbReference type="GO" id="GO:0007631">
    <property type="term" value="P:feeding behavior"/>
    <property type="evidence" value="ECO:0007669"/>
    <property type="project" value="Ensembl"/>
</dbReference>
<keyword evidence="5 15" id="KW-0812">Transmembrane</keyword>
<comment type="subunit">
    <text evidence="14">Interacts with MPDZ. Interacts with ARRB2. Interacts with MPP3; this interaction stabilizes the receptor at the plasma membrane and prevents the desensitization of the HTR2C receptor-mediated calcium response.</text>
</comment>
<evidence type="ECO:0000256" key="12">
    <source>
        <dbReference type="ARBA" id="ARBA00023224"/>
    </source>
</evidence>
<dbReference type="GO" id="GO:0045600">
    <property type="term" value="P:positive regulation of fat cell differentiation"/>
    <property type="evidence" value="ECO:0007669"/>
    <property type="project" value="Ensembl"/>
</dbReference>
<keyword evidence="10" id="KW-1015">Disulfide bond</keyword>
<evidence type="ECO:0000256" key="7">
    <source>
        <dbReference type="ARBA" id="ARBA00022989"/>
    </source>
</evidence>
<dbReference type="SMART" id="SM01381">
    <property type="entry name" value="7TM_GPCR_Srsx"/>
    <property type="match status" value="1"/>
</dbReference>
<dbReference type="GeneTree" id="ENSGT01050000244937"/>
<evidence type="ECO:0000256" key="3">
    <source>
        <dbReference type="ARBA" id="ARBA00022475"/>
    </source>
</evidence>
<dbReference type="InterPro" id="IPR017452">
    <property type="entry name" value="GPCR_Rhodpsn_7TM"/>
</dbReference>
<evidence type="ECO:0000256" key="17">
    <source>
        <dbReference type="SAM" id="Phobius"/>
    </source>
</evidence>
<comment type="subcellular location">
    <subcellularLocation>
        <location evidence="1">Cell membrane</location>
        <topology evidence="1">Multi-pass membrane protein</topology>
    </subcellularLocation>
</comment>
<dbReference type="GO" id="GO:0001662">
    <property type="term" value="P:behavioral fear response"/>
    <property type="evidence" value="ECO:0007669"/>
    <property type="project" value="Ensembl"/>
</dbReference>
<feature type="transmembrane region" description="Helical" evidence="17">
    <location>
        <begin position="171"/>
        <end position="194"/>
    </location>
</feature>
<dbReference type="GO" id="GO:0007268">
    <property type="term" value="P:chemical synaptic transmission"/>
    <property type="evidence" value="ECO:0007669"/>
    <property type="project" value="TreeGrafter"/>
</dbReference>
<feature type="transmembrane region" description="Helical" evidence="17">
    <location>
        <begin position="128"/>
        <end position="150"/>
    </location>
</feature>
<gene>
    <name evidence="19" type="primary">HTR2C</name>
</gene>
<dbReference type="InterPro" id="IPR002231">
    <property type="entry name" value="5HT_rcpt"/>
</dbReference>
<evidence type="ECO:0000256" key="9">
    <source>
        <dbReference type="ARBA" id="ARBA00023136"/>
    </source>
</evidence>
<evidence type="ECO:0000256" key="14">
    <source>
        <dbReference type="ARBA" id="ARBA00046825"/>
    </source>
</evidence>
<evidence type="ECO:0000256" key="6">
    <source>
        <dbReference type="ARBA" id="ARBA00022729"/>
    </source>
</evidence>
<feature type="domain" description="G-protein coupled receptors family 1 profile" evidence="18">
    <location>
        <begin position="70"/>
        <end position="370"/>
    </location>
</feature>
<dbReference type="GO" id="GO:0099589">
    <property type="term" value="F:serotonin receptor activity"/>
    <property type="evidence" value="ECO:0007669"/>
    <property type="project" value="Ensembl"/>
</dbReference>
<keyword evidence="9 17" id="KW-0472">Membrane</keyword>
<keyword evidence="8 15" id="KW-0297">G-protein coupled receptor</keyword>
<dbReference type="GO" id="GO:0070374">
    <property type="term" value="P:positive regulation of ERK1 and ERK2 cascade"/>
    <property type="evidence" value="ECO:0007669"/>
    <property type="project" value="Ensembl"/>
</dbReference>
<dbReference type="GO" id="GO:0030425">
    <property type="term" value="C:dendrite"/>
    <property type="evidence" value="ECO:0007669"/>
    <property type="project" value="TreeGrafter"/>
</dbReference>
<feature type="transmembrane region" description="Helical" evidence="17">
    <location>
        <begin position="314"/>
        <end position="334"/>
    </location>
</feature>
<dbReference type="AlphaFoldDB" id="A0A8D2DE98"/>
<accession>A0A8D2DE98</accession>